<organism evidence="1 2">
    <name type="scientific">Dentiscutata erythropus</name>
    <dbReference type="NCBI Taxonomy" id="1348616"/>
    <lineage>
        <taxon>Eukaryota</taxon>
        <taxon>Fungi</taxon>
        <taxon>Fungi incertae sedis</taxon>
        <taxon>Mucoromycota</taxon>
        <taxon>Glomeromycotina</taxon>
        <taxon>Glomeromycetes</taxon>
        <taxon>Diversisporales</taxon>
        <taxon>Gigasporaceae</taxon>
        <taxon>Dentiscutata</taxon>
    </lineage>
</organism>
<gene>
    <name evidence="1" type="ORF">DERYTH_LOCUS10184</name>
</gene>
<reference evidence="1" key="1">
    <citation type="submission" date="2021-06" db="EMBL/GenBank/DDBJ databases">
        <authorList>
            <person name="Kallberg Y."/>
            <person name="Tangrot J."/>
            <person name="Rosling A."/>
        </authorList>
    </citation>
    <scope>NUCLEOTIDE SEQUENCE</scope>
    <source>
        <strain evidence="1">MA453B</strain>
    </source>
</reference>
<dbReference type="Proteomes" id="UP000789405">
    <property type="component" value="Unassembled WGS sequence"/>
</dbReference>
<sequence length="74" mass="8178">MSRARKLARLLPLVDEPIIDNEVSSTDKLNDASNVDIVDQVRKSRPIPSLLIQPAGIMATLPKIPHKLTQPEDP</sequence>
<keyword evidence="2" id="KW-1185">Reference proteome</keyword>
<comment type="caution">
    <text evidence="1">The sequence shown here is derived from an EMBL/GenBank/DDBJ whole genome shotgun (WGS) entry which is preliminary data.</text>
</comment>
<evidence type="ECO:0000313" key="2">
    <source>
        <dbReference type="Proteomes" id="UP000789405"/>
    </source>
</evidence>
<dbReference type="AlphaFoldDB" id="A0A9N9DS66"/>
<protein>
    <submittedName>
        <fullName evidence="1">17262_t:CDS:1</fullName>
    </submittedName>
</protein>
<dbReference type="EMBL" id="CAJVPY010005809">
    <property type="protein sequence ID" value="CAG8651007.1"/>
    <property type="molecule type" value="Genomic_DNA"/>
</dbReference>
<dbReference type="OrthoDB" id="188276at2759"/>
<evidence type="ECO:0000313" key="1">
    <source>
        <dbReference type="EMBL" id="CAG8651007.1"/>
    </source>
</evidence>
<proteinExistence type="predicted"/>
<name>A0A9N9DS66_9GLOM</name>
<accession>A0A9N9DS66</accession>